<sequence length="539" mass="60025">MPISWMGKLRLRERDRERERAPRSYSVLACRAGWRGGGRPACRAASPGRATRAPGRGSWGGRLVPWRAGGRSVPWAARAAGWAGAGAGGGREGAGPSWYTAGRSASHAGSAAAAGAESLVLRRHQKNRDGLCRVLEVWTGLVCFGLASCFRHCHGIFWNLLTCTMNISHFLAFLLPGSSQGQNRSKSKGISYNFSDHCQDSTDLMVFIVTSYSIETVVGVLGNLCLMCVTMRQKEKANVTNLLIANLAFSDFLMCLICQPLTAIYTLMDYWVFGEVLCKMSAFIQCMSVTVSILSLVLVALERHQLIINPTGWKPSVSQAYLGIVVIWLLACFLSLPFLANSILKSVFHKNHSKALEFLADKVVCTESWPLDHHRIIYTTFLLLFQYCIPLAFILFCYVRIYQRLRKRRWVFRKGAYSSQAWQMKRINGILVAMVAAFAVLWLPLHVFNSLEDWYHEAIPICHGNLIFLVCHLLAMASTCVNPFIYGFLNTNFKKEVKALVLTCQQSAPVEKSEHLPLSTVQTEVSKGSLRLSGRSNPM</sequence>
<feature type="transmembrane region" description="Helical" evidence="18">
    <location>
        <begin position="204"/>
        <end position="230"/>
    </location>
</feature>
<comment type="similarity">
    <text evidence="2 16">Belongs to the G-protein coupled receptor 1 family.</text>
</comment>
<dbReference type="CDD" id="cd15397">
    <property type="entry name" value="7tmA_NPY4R"/>
    <property type="match status" value="1"/>
</dbReference>
<reference evidence="20" key="3">
    <citation type="submission" date="2025-09" db="UniProtKB">
        <authorList>
            <consortium name="Ensembl"/>
        </authorList>
    </citation>
    <scope>IDENTIFICATION</scope>
</reference>
<dbReference type="PANTHER" id="PTHR24235:SF25">
    <property type="entry name" value="NEUROPEPTIDE Y RECEPTOR TYPE 4-RELATED"/>
    <property type="match status" value="1"/>
</dbReference>
<evidence type="ECO:0000256" key="9">
    <source>
        <dbReference type="ARBA" id="ARBA00023139"/>
    </source>
</evidence>
<keyword evidence="8 18" id="KW-0472">Membrane</keyword>
<evidence type="ECO:0000256" key="15">
    <source>
        <dbReference type="ARBA" id="ARBA00053878"/>
    </source>
</evidence>
<feature type="region of interest" description="Disordered" evidence="17">
    <location>
        <begin position="39"/>
        <end position="58"/>
    </location>
</feature>
<reference evidence="20" key="2">
    <citation type="submission" date="2025-08" db="UniProtKB">
        <authorList>
            <consortium name="Ensembl"/>
        </authorList>
    </citation>
    <scope>IDENTIFICATION</scope>
</reference>
<feature type="transmembrane region" description="Helical" evidence="18">
    <location>
        <begin position="465"/>
        <end position="489"/>
    </location>
</feature>
<dbReference type="GeneTree" id="ENSGT00940000161927"/>
<dbReference type="AlphaFoldDB" id="A0A9L0JKU0"/>
<keyword evidence="14" id="KW-0449">Lipoprotein</keyword>
<evidence type="ECO:0000259" key="19">
    <source>
        <dbReference type="PROSITE" id="PS50262"/>
    </source>
</evidence>
<dbReference type="InterPro" id="IPR000276">
    <property type="entry name" value="GPCR_Rhodpsn"/>
</dbReference>
<dbReference type="Pfam" id="PF00001">
    <property type="entry name" value="7tm_1"/>
    <property type="match status" value="1"/>
</dbReference>
<evidence type="ECO:0000256" key="18">
    <source>
        <dbReference type="SAM" id="Phobius"/>
    </source>
</evidence>
<keyword evidence="6 18" id="KW-1133">Transmembrane helix</keyword>
<dbReference type="GO" id="GO:0043005">
    <property type="term" value="C:neuron projection"/>
    <property type="evidence" value="ECO:0007669"/>
    <property type="project" value="TreeGrafter"/>
</dbReference>
<feature type="transmembrane region" description="Helical" evidence="18">
    <location>
        <begin position="376"/>
        <end position="399"/>
    </location>
</feature>
<evidence type="ECO:0000256" key="7">
    <source>
        <dbReference type="ARBA" id="ARBA00023040"/>
    </source>
</evidence>
<evidence type="ECO:0000256" key="2">
    <source>
        <dbReference type="ARBA" id="ARBA00010663"/>
    </source>
</evidence>
<keyword evidence="4" id="KW-1003">Cell membrane</keyword>
<feature type="transmembrane region" description="Helical" evidence="18">
    <location>
        <begin position="280"/>
        <end position="301"/>
    </location>
</feature>
<feature type="transmembrane region" description="Helical" evidence="18">
    <location>
        <begin position="242"/>
        <end position="268"/>
    </location>
</feature>
<evidence type="ECO:0000256" key="13">
    <source>
        <dbReference type="ARBA" id="ARBA00023224"/>
    </source>
</evidence>
<feature type="domain" description="G-protein coupled receptors family 1 profile" evidence="19">
    <location>
        <begin position="222"/>
        <end position="486"/>
    </location>
</feature>
<keyword evidence="5 16" id="KW-0812">Transmembrane</keyword>
<protein>
    <recommendedName>
        <fullName evidence="3">Neuropeptide Y receptor type 1</fullName>
    </recommendedName>
</protein>
<dbReference type="PROSITE" id="PS50262">
    <property type="entry name" value="G_PROTEIN_RECEP_F1_2"/>
    <property type="match status" value="1"/>
</dbReference>
<evidence type="ECO:0000256" key="10">
    <source>
        <dbReference type="ARBA" id="ARBA00023157"/>
    </source>
</evidence>
<comment type="function">
    <text evidence="15">Receptor for neuropeptide Y and peptide YY.</text>
</comment>
<proteinExistence type="inferred from homology"/>
<keyword evidence="21" id="KW-1185">Reference proteome</keyword>
<evidence type="ECO:0000256" key="6">
    <source>
        <dbReference type="ARBA" id="ARBA00022989"/>
    </source>
</evidence>
<dbReference type="PROSITE" id="PS00237">
    <property type="entry name" value="G_PROTEIN_RECEP_F1_1"/>
    <property type="match status" value="1"/>
</dbReference>
<dbReference type="PRINTS" id="PR01012">
    <property type="entry name" value="NRPEPTIDEYR"/>
</dbReference>
<name>A0A9L0JKU0_EQUAS</name>
<evidence type="ECO:0000256" key="14">
    <source>
        <dbReference type="ARBA" id="ARBA00023288"/>
    </source>
</evidence>
<keyword evidence="7 16" id="KW-0297">G-protein coupled receptor</keyword>
<organism evidence="20 21">
    <name type="scientific">Equus asinus</name>
    <name type="common">Donkey</name>
    <name type="synonym">Equus africanus asinus</name>
    <dbReference type="NCBI Taxonomy" id="9793"/>
    <lineage>
        <taxon>Eukaryota</taxon>
        <taxon>Metazoa</taxon>
        <taxon>Chordata</taxon>
        <taxon>Craniata</taxon>
        <taxon>Vertebrata</taxon>
        <taxon>Euteleostomi</taxon>
        <taxon>Mammalia</taxon>
        <taxon>Eutheria</taxon>
        <taxon>Laurasiatheria</taxon>
        <taxon>Perissodactyla</taxon>
        <taxon>Equidae</taxon>
        <taxon>Equus</taxon>
    </lineage>
</organism>
<reference evidence="20 21" key="1">
    <citation type="journal article" date="2020" name="Nat. Commun.">
        <title>Donkey genomes provide new insights into domestication and selection for coat color.</title>
        <authorList>
            <person name="Wang"/>
            <person name="C."/>
            <person name="Li"/>
            <person name="H."/>
            <person name="Guo"/>
            <person name="Y."/>
            <person name="Huang"/>
            <person name="J."/>
            <person name="Sun"/>
            <person name="Y."/>
            <person name="Min"/>
            <person name="J."/>
            <person name="Wang"/>
            <person name="J."/>
            <person name="Fang"/>
            <person name="X."/>
            <person name="Zhao"/>
            <person name="Z."/>
            <person name="Wang"/>
            <person name="S."/>
            <person name="Zhang"/>
            <person name="Y."/>
            <person name="Liu"/>
            <person name="Q."/>
            <person name="Jiang"/>
            <person name="Q."/>
            <person name="Wang"/>
            <person name="X."/>
            <person name="Guo"/>
            <person name="Y."/>
            <person name="Yang"/>
            <person name="C."/>
            <person name="Wang"/>
            <person name="Y."/>
            <person name="Tian"/>
            <person name="F."/>
            <person name="Zhuang"/>
            <person name="G."/>
            <person name="Fan"/>
            <person name="Y."/>
            <person name="Gao"/>
            <person name="Q."/>
            <person name="Li"/>
            <person name="Y."/>
            <person name="Ju"/>
            <person name="Z."/>
            <person name="Li"/>
            <person name="J."/>
            <person name="Li"/>
            <person name="R."/>
            <person name="Hou"/>
            <person name="M."/>
            <person name="Yang"/>
            <person name="G."/>
            <person name="Liu"/>
            <person name="G."/>
            <person name="Liu"/>
            <person name="W."/>
            <person name="Guo"/>
            <person name="J."/>
            <person name="Pan"/>
            <person name="S."/>
            <person name="Fan"/>
            <person name="G."/>
            <person name="Zhang"/>
            <person name="W."/>
            <person name="Zhang"/>
            <person name="R."/>
            <person name="Yu"/>
            <person name="J."/>
            <person name="Zhang"/>
            <person name="X."/>
            <person name="Yin"/>
            <person name="Q."/>
            <person name="Ji"/>
            <person name="C."/>
            <person name="Jin"/>
            <person name="Y."/>
            <person name="Yue"/>
            <person name="G."/>
            <person name="Liu"/>
            <person name="M."/>
            <person name="Xu"/>
            <person name="J."/>
            <person name="Liu"/>
            <person name="S."/>
            <person name="Jordana"/>
            <person name="J."/>
            <person name="Noce"/>
            <person name="A."/>
            <person name="Amills"/>
            <person name="M."/>
            <person name="Wu"/>
            <person name="D.D."/>
            <person name="Li"/>
            <person name="S."/>
            <person name="Zhou"/>
            <person name="X. and Zhong"/>
            <person name="J."/>
        </authorList>
    </citation>
    <scope>NUCLEOTIDE SEQUENCE [LARGE SCALE GENOMIC DNA]</scope>
</reference>
<dbReference type="GO" id="GO:0042923">
    <property type="term" value="F:neuropeptide binding"/>
    <property type="evidence" value="ECO:0007669"/>
    <property type="project" value="TreeGrafter"/>
</dbReference>
<dbReference type="InterPro" id="IPR001933">
    <property type="entry name" value="NPY4_rcpt"/>
</dbReference>
<dbReference type="PANTHER" id="PTHR24235">
    <property type="entry name" value="NEUROPEPTIDE Y RECEPTOR"/>
    <property type="match status" value="1"/>
</dbReference>
<dbReference type="GO" id="GO:0001602">
    <property type="term" value="F:pancreatic polypeptide receptor activity"/>
    <property type="evidence" value="ECO:0007669"/>
    <property type="project" value="Ensembl"/>
</dbReference>
<evidence type="ECO:0000313" key="21">
    <source>
        <dbReference type="Proteomes" id="UP000694387"/>
    </source>
</evidence>
<dbReference type="InterPro" id="IPR000611">
    <property type="entry name" value="NPY_rcpt"/>
</dbReference>
<evidence type="ECO:0000256" key="11">
    <source>
        <dbReference type="ARBA" id="ARBA00023170"/>
    </source>
</evidence>
<comment type="subcellular location">
    <subcellularLocation>
        <location evidence="1">Cell membrane</location>
        <topology evidence="1">Multi-pass membrane protein</topology>
    </subcellularLocation>
</comment>
<keyword evidence="11 16" id="KW-0675">Receptor</keyword>
<evidence type="ECO:0000256" key="4">
    <source>
        <dbReference type="ARBA" id="ARBA00022475"/>
    </source>
</evidence>
<dbReference type="PRINTS" id="PR00237">
    <property type="entry name" value="GPCRRHODOPSN"/>
</dbReference>
<feature type="transmembrane region" description="Helical" evidence="18">
    <location>
        <begin position="427"/>
        <end position="445"/>
    </location>
</feature>
<evidence type="ECO:0000313" key="20">
    <source>
        <dbReference type="Ensembl" id="ENSEASP00005053956.1"/>
    </source>
</evidence>
<dbReference type="SUPFAM" id="SSF81321">
    <property type="entry name" value="Family A G protein-coupled receptor-like"/>
    <property type="match status" value="1"/>
</dbReference>
<dbReference type="Ensembl" id="ENSEAST00005065590.1">
    <property type="protein sequence ID" value="ENSEASP00005053956.1"/>
    <property type="gene ID" value="ENSEASG00005026748.1"/>
</dbReference>
<keyword evidence="13 16" id="KW-0807">Transducer</keyword>
<evidence type="ECO:0000256" key="12">
    <source>
        <dbReference type="ARBA" id="ARBA00023180"/>
    </source>
</evidence>
<dbReference type="GO" id="GO:0001601">
    <property type="term" value="F:peptide YY receptor activity"/>
    <property type="evidence" value="ECO:0007669"/>
    <property type="project" value="Ensembl"/>
</dbReference>
<feature type="transmembrane region" description="Helical" evidence="18">
    <location>
        <begin position="156"/>
        <end position="175"/>
    </location>
</feature>
<dbReference type="PRINTS" id="PR01015">
    <property type="entry name" value="NRPEPTIDEY4R"/>
</dbReference>
<evidence type="ECO:0000256" key="16">
    <source>
        <dbReference type="RuleBase" id="RU000688"/>
    </source>
</evidence>
<keyword evidence="12" id="KW-0325">Glycoprotein</keyword>
<dbReference type="Gene3D" id="1.20.1070.10">
    <property type="entry name" value="Rhodopsin 7-helix transmembrane proteins"/>
    <property type="match status" value="1"/>
</dbReference>
<dbReference type="FunFam" id="1.20.1070.10:FF:000062">
    <property type="entry name" value="Neuropeptide Y receptor type 1"/>
    <property type="match status" value="1"/>
</dbReference>
<feature type="transmembrane region" description="Helical" evidence="18">
    <location>
        <begin position="321"/>
        <end position="340"/>
    </location>
</feature>
<evidence type="ECO:0000256" key="17">
    <source>
        <dbReference type="SAM" id="MobiDB-lite"/>
    </source>
</evidence>
<gene>
    <name evidence="20" type="primary">LOC106831376</name>
</gene>
<dbReference type="Proteomes" id="UP000694387">
    <property type="component" value="Chromosome 2"/>
</dbReference>
<evidence type="ECO:0000256" key="5">
    <source>
        <dbReference type="ARBA" id="ARBA00022692"/>
    </source>
</evidence>
<keyword evidence="9" id="KW-0564">Palmitate</keyword>
<evidence type="ECO:0000256" key="8">
    <source>
        <dbReference type="ARBA" id="ARBA00023136"/>
    </source>
</evidence>
<accession>A0A9L0JKU0</accession>
<evidence type="ECO:0000256" key="1">
    <source>
        <dbReference type="ARBA" id="ARBA00004651"/>
    </source>
</evidence>
<keyword evidence="10" id="KW-1015">Disulfide bond</keyword>
<dbReference type="InterPro" id="IPR017452">
    <property type="entry name" value="GPCR_Rhodpsn_7TM"/>
</dbReference>
<evidence type="ECO:0000256" key="3">
    <source>
        <dbReference type="ARBA" id="ARBA00019471"/>
    </source>
</evidence>
<dbReference type="GO" id="GO:0005886">
    <property type="term" value="C:plasma membrane"/>
    <property type="evidence" value="ECO:0007669"/>
    <property type="project" value="UniProtKB-SubCell"/>
</dbReference>